<gene>
    <name evidence="1" type="ORF">XENTR_v900270641mg</name>
</gene>
<organism evidence="1">
    <name type="scientific">Xenopus tropicalis</name>
    <name type="common">Western clawed frog</name>
    <name type="synonym">Silurana tropicalis</name>
    <dbReference type="NCBI Taxonomy" id="8364"/>
    <lineage>
        <taxon>Eukaryota</taxon>
        <taxon>Metazoa</taxon>
        <taxon>Chordata</taxon>
        <taxon>Craniata</taxon>
        <taxon>Vertebrata</taxon>
        <taxon>Euteleostomi</taxon>
        <taxon>Amphibia</taxon>
        <taxon>Batrachia</taxon>
        <taxon>Anura</taxon>
        <taxon>Pipoidea</taxon>
        <taxon>Pipidae</taxon>
        <taxon>Xenopodinae</taxon>
        <taxon>Xenopus</taxon>
        <taxon>Silurana</taxon>
    </lineage>
</organism>
<dbReference type="EMBL" id="KV460494">
    <property type="protein sequence ID" value="OCA17500.1"/>
    <property type="molecule type" value="Genomic_DNA"/>
</dbReference>
<dbReference type="AlphaFoldDB" id="A0A1B8Y3I4"/>
<reference evidence="1" key="3">
    <citation type="submission" date="2016-05" db="EMBL/GenBank/DDBJ databases">
        <title>WGS assembly of Xenopus tropicalis.</title>
        <authorList>
            <person name="Sessions A."/>
            <person name="Jenkins J."/>
            <person name="Mitros T."/>
            <person name="Lyons J.T."/>
            <person name="Dichmann D.S."/>
            <person name="Robert J."/>
            <person name="Harland R.M."/>
            <person name="Rokhsar D.S."/>
        </authorList>
    </citation>
    <scope>NUCLEOTIDE SEQUENCE</scope>
    <source>
        <strain evidence="1">Nigerian</strain>
    </source>
</reference>
<name>A0A1B8Y3I4_XENTR</name>
<proteinExistence type="predicted"/>
<feature type="non-terminal residue" evidence="1">
    <location>
        <position position="109"/>
    </location>
</feature>
<protein>
    <submittedName>
        <fullName evidence="1">Uncharacterized protein</fullName>
    </submittedName>
</protein>
<reference evidence="1" key="2">
    <citation type="journal article" date="2010" name="Science">
        <title>The genome of the Western clawed frog Xenopus tropicalis.</title>
        <authorList>
            <person name="Hellsten U."/>
            <person name="Harland R.M."/>
            <person name="Gilchrist M.J."/>
            <person name="Hendrix D."/>
            <person name="Jurka J."/>
            <person name="Kapitonov V."/>
            <person name="Ovcharenko I."/>
            <person name="Putnam N.H."/>
            <person name="Shu S."/>
            <person name="Taher L."/>
            <person name="Blitz I.L."/>
            <person name="Blumberg B."/>
            <person name="Dichmann D.S."/>
            <person name="Dubchak I."/>
            <person name="Amaya E."/>
            <person name="Detter J.C."/>
            <person name="Fletcher R."/>
            <person name="Gerhard D.S."/>
            <person name="Goodstein D."/>
            <person name="Graves T."/>
            <person name="Grigoriev I.V."/>
            <person name="Grimwood J."/>
            <person name="Kawashima T."/>
            <person name="Lindquist E."/>
            <person name="Lucas S.M."/>
            <person name="Mead P.E."/>
            <person name="Mitros T."/>
            <person name="Ogino H."/>
            <person name="Ohta Y."/>
            <person name="Poliakov A.V."/>
            <person name="Pollet N."/>
            <person name="Robert J."/>
            <person name="Salamov A."/>
            <person name="Sater A.K."/>
            <person name="Schmutz J."/>
            <person name="Terry A."/>
            <person name="Vize P.D."/>
            <person name="Warren W.C."/>
            <person name="Wells D."/>
            <person name="Wills A."/>
            <person name="Wilson R.K."/>
            <person name="Zimmerman L.B."/>
            <person name="Zorn A.M."/>
            <person name="Grainger R."/>
            <person name="Grammer T."/>
            <person name="Khokha M.K."/>
            <person name="Richardson P.M."/>
            <person name="Rokhsar D.S."/>
        </authorList>
    </citation>
    <scope>NUCLEOTIDE SEQUENCE [LARGE SCALE GENOMIC DNA]</scope>
    <source>
        <strain evidence="1">Nigerian</strain>
    </source>
</reference>
<reference evidence="1" key="1">
    <citation type="submission" date="2009-11" db="EMBL/GenBank/DDBJ databases">
        <authorList>
            <consortium name="US DOE Joint Genome Institute (JGI-PGF)"/>
            <person name="Ottilar R."/>
            <person name="Schmutz J."/>
            <person name="Salamov A."/>
            <person name="Cheng J.F."/>
            <person name="Lucas S."/>
            <person name="Pitluck S."/>
            <person name="Gundlach H."/>
            <person name="Guo Y."/>
            <person name="Haberer G."/>
            <person name="Nasrallah J."/>
            <person name="Mayer K.F.X."/>
            <person name="van de Peer Y."/>
            <person name="Weigel D."/>
            <person name="Grigoriev I.V."/>
        </authorList>
    </citation>
    <scope>NUCLEOTIDE SEQUENCE</scope>
    <source>
        <strain evidence="1">Nigerian</strain>
    </source>
</reference>
<sequence length="109" mass="12236">MQHPCFANFLPFRESVPFHFAEKFRKLRKICKSANNLQIADISCNGECGPRINVPGAEGGGATLPVRVQEQIKDISWVISDGGRVNHFATTKPNEPIDIRDNKFDGRLR</sequence>
<accession>A0A1B8Y3I4</accession>
<evidence type="ECO:0000313" key="1">
    <source>
        <dbReference type="EMBL" id="OCA17500.1"/>
    </source>
</evidence>